<protein>
    <submittedName>
        <fullName evidence="1">Uncharacterized protein</fullName>
    </submittedName>
</protein>
<evidence type="ECO:0000313" key="1">
    <source>
        <dbReference type="EMBL" id="CAF5130495.1"/>
    </source>
</evidence>
<dbReference type="AlphaFoldDB" id="A0A822FM42"/>
<proteinExistence type="predicted"/>
<sequence length="55" mass="6911">KIIHYSDSHHIAVYHKGRWFKVFMYYQNNLLQPCELQLYDFLFRFDSILSNFYFI</sequence>
<dbReference type="SUPFAM" id="SSF52777">
    <property type="entry name" value="CoA-dependent acyltransferases"/>
    <property type="match status" value="1"/>
</dbReference>
<comment type="caution">
    <text evidence="1">The sequence shown here is derived from an EMBL/GenBank/DDBJ whole genome shotgun (WGS) entry which is preliminary data.</text>
</comment>
<reference evidence="1" key="1">
    <citation type="submission" date="2021-02" db="EMBL/GenBank/DDBJ databases">
        <authorList>
            <person name="Nowell W R."/>
        </authorList>
    </citation>
    <scope>NUCLEOTIDE SEQUENCE</scope>
</reference>
<dbReference type="Proteomes" id="UP000663848">
    <property type="component" value="Unassembled WGS sequence"/>
</dbReference>
<name>A0A822FM42_9BILA</name>
<dbReference type="EMBL" id="CAJOBR010084675">
    <property type="protein sequence ID" value="CAF5130495.1"/>
    <property type="molecule type" value="Genomic_DNA"/>
</dbReference>
<feature type="non-terminal residue" evidence="1">
    <location>
        <position position="1"/>
    </location>
</feature>
<evidence type="ECO:0000313" key="2">
    <source>
        <dbReference type="Proteomes" id="UP000663848"/>
    </source>
</evidence>
<gene>
    <name evidence="1" type="ORF">QYT958_LOCUS46772</name>
</gene>
<accession>A0A822FM42</accession>
<organism evidence="1 2">
    <name type="scientific">Rotaria socialis</name>
    <dbReference type="NCBI Taxonomy" id="392032"/>
    <lineage>
        <taxon>Eukaryota</taxon>
        <taxon>Metazoa</taxon>
        <taxon>Spiralia</taxon>
        <taxon>Gnathifera</taxon>
        <taxon>Rotifera</taxon>
        <taxon>Eurotatoria</taxon>
        <taxon>Bdelloidea</taxon>
        <taxon>Philodinida</taxon>
        <taxon>Philodinidae</taxon>
        <taxon>Rotaria</taxon>
    </lineage>
</organism>